<sequence>MSSSLCVVIPTYQAGCLIGRCLDSVERHLPDVEIIVVDNASTDDTVPRVEQHGVRLIRNGSNLGFGTACNRGVDAATAEHIVLLNQDVVLESSLADAQRILDSVTWVGAVGGTMTDSAGQTRPNAYRYPRLDNVVWRRRSHDRRAMHALTNGEPLISVDYFEFSLAVLRRADYLRMGGFDERYFMYGEERDLMYRLARAGLRAVLSPLVRYVHDGGYSDARRQLVIDGQLRFVADHGNRRQRIVYPRLLALKSAVRTRQVHRTVSADRSVS</sequence>
<dbReference type="SUPFAM" id="SSF53448">
    <property type="entry name" value="Nucleotide-diphospho-sugar transferases"/>
    <property type="match status" value="1"/>
</dbReference>
<dbReference type="AlphaFoldDB" id="A0A543DZM9"/>
<proteinExistence type="predicted"/>
<keyword evidence="2" id="KW-0808">Transferase</keyword>
<dbReference type="Proteomes" id="UP000315677">
    <property type="component" value="Unassembled WGS sequence"/>
</dbReference>
<evidence type="ECO:0000259" key="1">
    <source>
        <dbReference type="Pfam" id="PF00535"/>
    </source>
</evidence>
<evidence type="ECO:0000313" key="3">
    <source>
        <dbReference type="Proteomes" id="UP000315677"/>
    </source>
</evidence>
<dbReference type="PANTHER" id="PTHR43179:SF7">
    <property type="entry name" value="RHAMNOSYLTRANSFERASE WBBL"/>
    <property type="match status" value="1"/>
</dbReference>
<name>A0A543DZM9_9PSEU</name>
<reference evidence="2 3" key="1">
    <citation type="submission" date="2019-06" db="EMBL/GenBank/DDBJ databases">
        <title>Sequencing the genomes of 1000 actinobacteria strains.</title>
        <authorList>
            <person name="Klenk H.-P."/>
        </authorList>
    </citation>
    <scope>NUCLEOTIDE SEQUENCE [LARGE SCALE GENOMIC DNA]</scope>
    <source>
        <strain evidence="2 3">DSM 45301</strain>
    </source>
</reference>
<dbReference type="Gene3D" id="3.90.550.10">
    <property type="entry name" value="Spore Coat Polysaccharide Biosynthesis Protein SpsA, Chain A"/>
    <property type="match status" value="1"/>
</dbReference>
<dbReference type="EMBL" id="VFPA01000001">
    <property type="protein sequence ID" value="TQM14793.1"/>
    <property type="molecule type" value="Genomic_DNA"/>
</dbReference>
<accession>A0A543DZM9</accession>
<protein>
    <submittedName>
        <fullName evidence="2">GT2 family glycosyltransferase</fullName>
    </submittedName>
</protein>
<feature type="domain" description="Glycosyltransferase 2-like" evidence="1">
    <location>
        <begin position="6"/>
        <end position="93"/>
    </location>
</feature>
<keyword evidence="3" id="KW-1185">Reference proteome</keyword>
<dbReference type="InterPro" id="IPR001173">
    <property type="entry name" value="Glyco_trans_2-like"/>
</dbReference>
<dbReference type="Pfam" id="PF00535">
    <property type="entry name" value="Glycos_transf_2"/>
    <property type="match status" value="1"/>
</dbReference>
<comment type="caution">
    <text evidence="2">The sequence shown here is derived from an EMBL/GenBank/DDBJ whole genome shotgun (WGS) entry which is preliminary data.</text>
</comment>
<dbReference type="CDD" id="cd04186">
    <property type="entry name" value="GT_2_like_c"/>
    <property type="match status" value="1"/>
</dbReference>
<dbReference type="PANTHER" id="PTHR43179">
    <property type="entry name" value="RHAMNOSYLTRANSFERASE WBBL"/>
    <property type="match status" value="1"/>
</dbReference>
<dbReference type="GO" id="GO:0016740">
    <property type="term" value="F:transferase activity"/>
    <property type="evidence" value="ECO:0007669"/>
    <property type="project" value="UniProtKB-KW"/>
</dbReference>
<gene>
    <name evidence="2" type="ORF">FB558_1569</name>
</gene>
<organism evidence="2 3">
    <name type="scientific">Pseudonocardia kunmingensis</name>
    <dbReference type="NCBI Taxonomy" id="630975"/>
    <lineage>
        <taxon>Bacteria</taxon>
        <taxon>Bacillati</taxon>
        <taxon>Actinomycetota</taxon>
        <taxon>Actinomycetes</taxon>
        <taxon>Pseudonocardiales</taxon>
        <taxon>Pseudonocardiaceae</taxon>
        <taxon>Pseudonocardia</taxon>
    </lineage>
</organism>
<evidence type="ECO:0000313" key="2">
    <source>
        <dbReference type="EMBL" id="TQM14793.1"/>
    </source>
</evidence>
<dbReference type="InterPro" id="IPR029044">
    <property type="entry name" value="Nucleotide-diphossugar_trans"/>
</dbReference>